<name>A0A1F5NE76_9BACT</name>
<evidence type="ECO:0008006" key="4">
    <source>
        <dbReference type="Google" id="ProtNLM"/>
    </source>
</evidence>
<feature type="transmembrane region" description="Helical" evidence="1">
    <location>
        <begin position="6"/>
        <end position="30"/>
    </location>
</feature>
<gene>
    <name evidence="2" type="ORF">A3K06_01095</name>
</gene>
<evidence type="ECO:0000313" key="3">
    <source>
        <dbReference type="Proteomes" id="UP000176547"/>
    </source>
</evidence>
<reference evidence="2 3" key="1">
    <citation type="journal article" date="2016" name="Nat. Commun.">
        <title>Thousands of microbial genomes shed light on interconnected biogeochemical processes in an aquifer system.</title>
        <authorList>
            <person name="Anantharaman K."/>
            <person name="Brown C.T."/>
            <person name="Hug L.A."/>
            <person name="Sharon I."/>
            <person name="Castelle C.J."/>
            <person name="Probst A.J."/>
            <person name="Thomas B.C."/>
            <person name="Singh A."/>
            <person name="Wilkins M.J."/>
            <person name="Karaoz U."/>
            <person name="Brodie E.L."/>
            <person name="Williams K.H."/>
            <person name="Hubbard S.S."/>
            <person name="Banfield J.F."/>
        </authorList>
    </citation>
    <scope>NUCLEOTIDE SEQUENCE [LARGE SCALE GENOMIC DNA]</scope>
</reference>
<keyword evidence="1" id="KW-1133">Transmembrane helix</keyword>
<dbReference type="Proteomes" id="UP000176547">
    <property type="component" value="Unassembled WGS sequence"/>
</dbReference>
<evidence type="ECO:0000256" key="1">
    <source>
        <dbReference type="SAM" id="Phobius"/>
    </source>
</evidence>
<keyword evidence="1" id="KW-0472">Membrane</keyword>
<accession>A0A1F5NE76</accession>
<organism evidence="2 3">
    <name type="scientific">Candidatus Doudnabacteria bacterium RIFCSPHIGHO2_01_52_17</name>
    <dbReference type="NCBI Taxonomy" id="1817820"/>
    <lineage>
        <taxon>Bacteria</taxon>
        <taxon>Candidatus Doudnaibacteriota</taxon>
    </lineage>
</organism>
<comment type="caution">
    <text evidence="2">The sequence shown here is derived from an EMBL/GenBank/DDBJ whole genome shotgun (WGS) entry which is preliminary data.</text>
</comment>
<evidence type="ECO:0000313" key="2">
    <source>
        <dbReference type="EMBL" id="OGE75956.1"/>
    </source>
</evidence>
<sequence>METGFTLAEVAVVVLLMVLIISAGAGVLIYNNRFYETQSGEIFSVNATREAADRLNEYGRQAVAVVSSYTYSSTSYITGGQTVIFQISSLDIDNAVIPGSYDYVIIGANPNTPSRLELIVDPALGSSRPARNLLLSGKLTTVNFVYDNSDFALTRRVDYTILVTDVGRSPGQEQISGSVTLRNK</sequence>
<proteinExistence type="predicted"/>
<dbReference type="EMBL" id="MFEG01000021">
    <property type="protein sequence ID" value="OGE75956.1"/>
    <property type="molecule type" value="Genomic_DNA"/>
</dbReference>
<keyword evidence="1" id="KW-0812">Transmembrane</keyword>
<protein>
    <recommendedName>
        <fullName evidence="4">Prepilin-type N-terminal cleavage/methylation domain-containing protein</fullName>
    </recommendedName>
</protein>
<dbReference type="AlphaFoldDB" id="A0A1F5NE76"/>